<evidence type="ECO:0000313" key="2">
    <source>
        <dbReference type="Proteomes" id="UP000678228"/>
    </source>
</evidence>
<dbReference type="AlphaFoldDB" id="A0A941ANT8"/>
<reference evidence="1" key="1">
    <citation type="submission" date="2021-03" db="EMBL/GenBank/DDBJ databases">
        <title>Bacillus suaedae sp. nov., isolated from Suaeda aralocaspica.</title>
        <authorList>
            <person name="Lei R.F.R."/>
        </authorList>
    </citation>
    <scope>NUCLEOTIDE SEQUENCE</scope>
    <source>
        <strain evidence="1">YZJH907-2</strain>
    </source>
</reference>
<sequence>MKSLKIIVGIFEQVSGLVETIKEVKEGNGAKHVGGNLISNKASKKLSKIFK</sequence>
<gene>
    <name evidence="1" type="ORF">J7W16_08355</name>
</gene>
<dbReference type="EMBL" id="JAGKSQ010000003">
    <property type="protein sequence ID" value="MBP3951146.1"/>
    <property type="molecule type" value="Genomic_DNA"/>
</dbReference>
<name>A0A941ANT8_9BACI</name>
<proteinExistence type="predicted"/>
<dbReference type="RefSeq" id="WP_210596843.1">
    <property type="nucleotide sequence ID" value="NZ_JAGKSQ010000003.1"/>
</dbReference>
<keyword evidence="2" id="KW-1185">Reference proteome</keyword>
<dbReference type="Proteomes" id="UP000678228">
    <property type="component" value="Unassembled WGS sequence"/>
</dbReference>
<protein>
    <submittedName>
        <fullName evidence="1">Uncharacterized protein</fullName>
    </submittedName>
</protein>
<organism evidence="1 2">
    <name type="scientific">Halalkalibacter suaedae</name>
    <dbReference type="NCBI Taxonomy" id="2822140"/>
    <lineage>
        <taxon>Bacteria</taxon>
        <taxon>Bacillati</taxon>
        <taxon>Bacillota</taxon>
        <taxon>Bacilli</taxon>
        <taxon>Bacillales</taxon>
        <taxon>Bacillaceae</taxon>
        <taxon>Halalkalibacter</taxon>
    </lineage>
</organism>
<evidence type="ECO:0000313" key="1">
    <source>
        <dbReference type="EMBL" id="MBP3951146.1"/>
    </source>
</evidence>
<comment type="caution">
    <text evidence="1">The sequence shown here is derived from an EMBL/GenBank/DDBJ whole genome shotgun (WGS) entry which is preliminary data.</text>
</comment>
<accession>A0A941ANT8</accession>